<comment type="caution">
    <text evidence="3">The sequence shown here is derived from an EMBL/GenBank/DDBJ whole genome shotgun (WGS) entry which is preliminary data.</text>
</comment>
<evidence type="ECO:0000313" key="3">
    <source>
        <dbReference type="EMBL" id="TCP34411.1"/>
    </source>
</evidence>
<dbReference type="AlphaFoldDB" id="A0A4R2PJM8"/>
<evidence type="ECO:0000259" key="2">
    <source>
        <dbReference type="Pfam" id="PF02657"/>
    </source>
</evidence>
<name>A0A4R2PJM8_RHOSA</name>
<gene>
    <name evidence="3" type="ORF">EV659_10536</name>
</gene>
<comment type="similarity">
    <text evidence="1">Belongs to the SufE family.</text>
</comment>
<accession>A0A4R2PJM8</accession>
<dbReference type="PANTHER" id="PTHR43597">
    <property type="entry name" value="SULFUR ACCEPTOR PROTEIN CSDE"/>
    <property type="match status" value="1"/>
</dbReference>
<evidence type="ECO:0000256" key="1">
    <source>
        <dbReference type="ARBA" id="ARBA00010282"/>
    </source>
</evidence>
<evidence type="ECO:0000313" key="4">
    <source>
        <dbReference type="Proteomes" id="UP000295399"/>
    </source>
</evidence>
<dbReference type="SUPFAM" id="SSF82649">
    <property type="entry name" value="SufE/NifU"/>
    <property type="match status" value="1"/>
</dbReference>
<dbReference type="Pfam" id="PF02657">
    <property type="entry name" value="SufE"/>
    <property type="match status" value="1"/>
</dbReference>
<dbReference type="InterPro" id="IPR003808">
    <property type="entry name" value="Fe-S_metab-assoc_dom"/>
</dbReference>
<dbReference type="FunCoup" id="A0A4R2PJM8">
    <property type="interactions" value="48"/>
</dbReference>
<organism evidence="3 4">
    <name type="scientific">Rhodothalassium salexigens DSM 2132</name>
    <dbReference type="NCBI Taxonomy" id="1188247"/>
    <lineage>
        <taxon>Bacteria</taxon>
        <taxon>Pseudomonadati</taxon>
        <taxon>Pseudomonadota</taxon>
        <taxon>Alphaproteobacteria</taxon>
        <taxon>Rhodothalassiales</taxon>
        <taxon>Rhodothalassiaceae</taxon>
        <taxon>Rhodothalassium</taxon>
    </lineage>
</organism>
<protein>
    <submittedName>
        <fullName evidence="3">Cysteine desulfuration protein SufE</fullName>
    </submittedName>
</protein>
<sequence length="147" mass="16532">MTNTTPFTLDGMSWDDVVETFDLMDDWEDRYRFIIDLGRKLPALPDDAYDDAHKVRGCQSQVWMLFDRTDGDRIDIRGDSDAHIVKGLIALLLLIYSGRSAAEIRATDARNQFQALDLEGHLSAQRANGLFAMVQRINDTAAAQPAN</sequence>
<dbReference type="PANTHER" id="PTHR43597:SF5">
    <property type="entry name" value="SUFE-LIKE PROTEIN 2, CHLOROPLASTIC"/>
    <property type="match status" value="1"/>
</dbReference>
<dbReference type="Gene3D" id="3.90.1010.10">
    <property type="match status" value="1"/>
</dbReference>
<feature type="domain" description="Fe-S metabolism associated" evidence="2">
    <location>
        <begin position="18"/>
        <end position="138"/>
    </location>
</feature>
<reference evidence="3 4" key="1">
    <citation type="submission" date="2019-03" db="EMBL/GenBank/DDBJ databases">
        <title>Genomic Encyclopedia of Type Strains, Phase IV (KMG-IV): sequencing the most valuable type-strain genomes for metagenomic binning, comparative biology and taxonomic classification.</title>
        <authorList>
            <person name="Goeker M."/>
        </authorList>
    </citation>
    <scope>NUCLEOTIDE SEQUENCE [LARGE SCALE GENOMIC DNA]</scope>
    <source>
        <strain evidence="3 4">DSM 2132</strain>
    </source>
</reference>
<dbReference type="Proteomes" id="UP000295399">
    <property type="component" value="Unassembled WGS sequence"/>
</dbReference>
<dbReference type="EMBL" id="SLXO01000005">
    <property type="protein sequence ID" value="TCP34411.1"/>
    <property type="molecule type" value="Genomic_DNA"/>
</dbReference>
<proteinExistence type="inferred from homology"/>
<keyword evidence="4" id="KW-1185">Reference proteome</keyword>
<dbReference type="InParanoid" id="A0A4R2PJM8"/>
<dbReference type="RefSeq" id="WP_200288080.1">
    <property type="nucleotide sequence ID" value="NZ_JACIGF010000005.1"/>
</dbReference>